<dbReference type="PANTHER" id="PTHR34961">
    <property type="entry name" value="TRANSMEMBRANE PROTEIN"/>
    <property type="match status" value="1"/>
</dbReference>
<organism evidence="2 3">
    <name type="scientific">Perilla frutescens var. hirtella</name>
    <name type="common">Perilla citriodora</name>
    <name type="synonym">Perilla setoyensis</name>
    <dbReference type="NCBI Taxonomy" id="608512"/>
    <lineage>
        <taxon>Eukaryota</taxon>
        <taxon>Viridiplantae</taxon>
        <taxon>Streptophyta</taxon>
        <taxon>Embryophyta</taxon>
        <taxon>Tracheophyta</taxon>
        <taxon>Spermatophyta</taxon>
        <taxon>Magnoliopsida</taxon>
        <taxon>eudicotyledons</taxon>
        <taxon>Gunneridae</taxon>
        <taxon>Pentapetalae</taxon>
        <taxon>asterids</taxon>
        <taxon>lamiids</taxon>
        <taxon>Lamiales</taxon>
        <taxon>Lamiaceae</taxon>
        <taxon>Nepetoideae</taxon>
        <taxon>Elsholtzieae</taxon>
        <taxon>Perilla</taxon>
    </lineage>
</organism>
<comment type="caution">
    <text evidence="2">The sequence shown here is derived from an EMBL/GenBank/DDBJ whole genome shotgun (WGS) entry which is preliminary data.</text>
</comment>
<keyword evidence="3" id="KW-1185">Reference proteome</keyword>
<dbReference type="PANTHER" id="PTHR34961:SF1">
    <property type="entry name" value="ROOT MERISTEM GROWTH FACTOR 10"/>
    <property type="match status" value="1"/>
</dbReference>
<dbReference type="AlphaFoldDB" id="A0AAD4IXZ5"/>
<evidence type="ECO:0000256" key="1">
    <source>
        <dbReference type="SAM" id="MobiDB-lite"/>
    </source>
</evidence>
<dbReference type="Proteomes" id="UP001190926">
    <property type="component" value="Unassembled WGS sequence"/>
</dbReference>
<accession>A0AAD4IXZ5</accession>
<dbReference type="EMBL" id="SDAM02000740">
    <property type="protein sequence ID" value="KAH6823580.1"/>
    <property type="molecule type" value="Genomic_DNA"/>
</dbReference>
<dbReference type="InterPro" id="IPR053313">
    <property type="entry name" value="RGF"/>
</dbReference>
<sequence>MLFYYFSSYFFLYIHHENELQKLNRGLDVSTQLDGKNSKSVKNNEHDDDEDDEDRAIDSTKKMWRVPRRKRGDEEPGFNLDYLPPKTHPPVHN</sequence>
<evidence type="ECO:0000313" key="3">
    <source>
        <dbReference type="Proteomes" id="UP001190926"/>
    </source>
</evidence>
<name>A0AAD4IXZ5_PERFH</name>
<gene>
    <name evidence="2" type="ORF">C2S53_002380</name>
</gene>
<feature type="compositionally biased region" description="Acidic residues" evidence="1">
    <location>
        <begin position="46"/>
        <end position="55"/>
    </location>
</feature>
<evidence type="ECO:0000313" key="2">
    <source>
        <dbReference type="EMBL" id="KAH6823580.1"/>
    </source>
</evidence>
<reference evidence="2 3" key="1">
    <citation type="journal article" date="2021" name="Nat. Commun.">
        <title>Incipient diploidization of the medicinal plant Perilla within 10,000 years.</title>
        <authorList>
            <person name="Zhang Y."/>
            <person name="Shen Q."/>
            <person name="Leng L."/>
            <person name="Zhang D."/>
            <person name="Chen S."/>
            <person name="Shi Y."/>
            <person name="Ning Z."/>
            <person name="Chen S."/>
        </authorList>
    </citation>
    <scope>NUCLEOTIDE SEQUENCE [LARGE SCALE GENOMIC DNA]</scope>
    <source>
        <strain evidence="3">cv. PC099</strain>
    </source>
</reference>
<feature type="region of interest" description="Disordered" evidence="1">
    <location>
        <begin position="30"/>
        <end position="93"/>
    </location>
</feature>
<feature type="compositionally biased region" description="Polar residues" evidence="1">
    <location>
        <begin position="30"/>
        <end position="41"/>
    </location>
</feature>
<protein>
    <submittedName>
        <fullName evidence="2">Uncharacterized protein</fullName>
    </submittedName>
</protein>
<proteinExistence type="predicted"/>